<evidence type="ECO:0000256" key="1">
    <source>
        <dbReference type="SAM" id="Phobius"/>
    </source>
</evidence>
<reference evidence="3" key="1">
    <citation type="submission" date="2025-08" db="UniProtKB">
        <authorList>
            <consortium name="RefSeq"/>
        </authorList>
    </citation>
    <scope>IDENTIFICATION</scope>
</reference>
<gene>
    <name evidence="3" type="primary">LOC105135679</name>
</gene>
<dbReference type="KEGG" id="peu:105135679"/>
<keyword evidence="1" id="KW-0472">Membrane</keyword>
<sequence length="164" mass="19409">MYKSKRVREAAYSISVLLLLGKWLCCCLNQTIALLHRPANCNRWERFAHHIFHLAKITPEIILIIFIHRTFHMAERTIMETMPKFIHHILQPETTLQIMLTFILKHCFINIFLEIQTMHSNLISMEKYPFMVEQLLMMNKRVMCASTELARHSANQMKPCTVLN</sequence>
<accession>A0AAJ6Y1T5</accession>
<name>A0AAJ6Y1T5_POPEU</name>
<organism evidence="2 3">
    <name type="scientific">Populus euphratica</name>
    <name type="common">Euphrates poplar</name>
    <dbReference type="NCBI Taxonomy" id="75702"/>
    <lineage>
        <taxon>Eukaryota</taxon>
        <taxon>Viridiplantae</taxon>
        <taxon>Streptophyta</taxon>
        <taxon>Embryophyta</taxon>
        <taxon>Tracheophyta</taxon>
        <taxon>Spermatophyta</taxon>
        <taxon>Magnoliopsida</taxon>
        <taxon>eudicotyledons</taxon>
        <taxon>Gunneridae</taxon>
        <taxon>Pentapetalae</taxon>
        <taxon>rosids</taxon>
        <taxon>fabids</taxon>
        <taxon>Malpighiales</taxon>
        <taxon>Salicaceae</taxon>
        <taxon>Saliceae</taxon>
        <taxon>Populus</taxon>
    </lineage>
</organism>
<dbReference type="Proteomes" id="UP000694918">
    <property type="component" value="Unplaced"/>
</dbReference>
<feature type="transmembrane region" description="Helical" evidence="1">
    <location>
        <begin position="12"/>
        <end position="35"/>
    </location>
</feature>
<dbReference type="GeneID" id="105135679"/>
<proteinExistence type="predicted"/>
<protein>
    <submittedName>
        <fullName evidence="3">Uncharacterized protein LOC105135679</fullName>
    </submittedName>
</protein>
<dbReference type="AlphaFoldDB" id="A0AAJ6Y1T5"/>
<keyword evidence="1" id="KW-1133">Transmembrane helix</keyword>
<evidence type="ECO:0000313" key="3">
    <source>
        <dbReference type="RefSeq" id="XP_011038979.1"/>
    </source>
</evidence>
<keyword evidence="1" id="KW-0812">Transmembrane</keyword>
<evidence type="ECO:0000313" key="2">
    <source>
        <dbReference type="Proteomes" id="UP000694918"/>
    </source>
</evidence>
<dbReference type="RefSeq" id="XP_011038979.1">
    <property type="nucleotide sequence ID" value="XM_011040677.1"/>
</dbReference>
<feature type="transmembrane region" description="Helical" evidence="1">
    <location>
        <begin position="47"/>
        <end position="67"/>
    </location>
</feature>
<keyword evidence="2" id="KW-1185">Reference proteome</keyword>